<name>A0A4S3ZXU3_9HYPH</name>
<dbReference type="SMART" id="SM00671">
    <property type="entry name" value="SEL1"/>
    <property type="match status" value="4"/>
</dbReference>
<dbReference type="PANTHER" id="PTHR43628:SF1">
    <property type="entry name" value="CHITIN SYNTHASE REGULATORY FACTOR 2-RELATED"/>
    <property type="match status" value="1"/>
</dbReference>
<dbReference type="AlphaFoldDB" id="A0A4S3ZXU3"/>
<evidence type="ECO:0000313" key="5">
    <source>
        <dbReference type="Proteomes" id="UP000310754"/>
    </source>
</evidence>
<evidence type="ECO:0000256" key="1">
    <source>
        <dbReference type="SAM" id="Coils"/>
    </source>
</evidence>
<proteinExistence type="predicted"/>
<evidence type="ECO:0000313" key="4">
    <source>
        <dbReference type="EMBL" id="THF50722.1"/>
    </source>
</evidence>
<feature type="region of interest" description="Disordered" evidence="2">
    <location>
        <begin position="726"/>
        <end position="763"/>
    </location>
</feature>
<protein>
    <recommendedName>
        <fullName evidence="3">Peptidoglycan binding-like domain-containing protein</fullName>
    </recommendedName>
</protein>
<dbReference type="SUPFAM" id="SSF47090">
    <property type="entry name" value="PGBD-like"/>
    <property type="match status" value="1"/>
</dbReference>
<feature type="region of interest" description="Disordered" evidence="2">
    <location>
        <begin position="632"/>
        <end position="655"/>
    </location>
</feature>
<reference evidence="4 5" key="1">
    <citation type="submission" date="2019-04" db="EMBL/GenBank/DDBJ databases">
        <title>Rhizobium terrae sp. nov., isolated from a paddy soil.</title>
        <authorList>
            <person name="Lin S.-Y."/>
            <person name="Hameed A."/>
            <person name="Huang H.-I."/>
            <person name="Young C.-C."/>
        </authorList>
    </citation>
    <scope>NUCLEOTIDE SEQUENCE [LARGE SCALE GENOMIC DNA]</scope>
    <source>
        <strain evidence="4 5">CC-HIH110</strain>
    </source>
</reference>
<dbReference type="PANTHER" id="PTHR43628">
    <property type="entry name" value="ACTIVATOR OF C KINASE PROTEIN 1-RELATED"/>
    <property type="match status" value="1"/>
</dbReference>
<keyword evidence="1" id="KW-0175">Coiled coil</keyword>
<feature type="compositionally biased region" description="Basic and acidic residues" evidence="2">
    <location>
        <begin position="641"/>
        <end position="653"/>
    </location>
</feature>
<feature type="region of interest" description="Disordered" evidence="2">
    <location>
        <begin position="882"/>
        <end position="958"/>
    </location>
</feature>
<dbReference type="InterPro" id="IPR006597">
    <property type="entry name" value="Sel1-like"/>
</dbReference>
<feature type="compositionally biased region" description="Polar residues" evidence="2">
    <location>
        <begin position="947"/>
        <end position="958"/>
    </location>
</feature>
<feature type="compositionally biased region" description="Basic and acidic residues" evidence="2">
    <location>
        <begin position="64"/>
        <end position="81"/>
    </location>
</feature>
<dbReference type="RefSeq" id="WP_190235550.1">
    <property type="nucleotide sequence ID" value="NZ_SSOA01000003.1"/>
</dbReference>
<dbReference type="EMBL" id="SSOA01000003">
    <property type="protein sequence ID" value="THF50722.1"/>
    <property type="molecule type" value="Genomic_DNA"/>
</dbReference>
<dbReference type="Gene3D" id="1.25.40.10">
    <property type="entry name" value="Tetratricopeptide repeat domain"/>
    <property type="match status" value="1"/>
</dbReference>
<dbReference type="InterPro" id="IPR036366">
    <property type="entry name" value="PGBDSf"/>
</dbReference>
<dbReference type="InterPro" id="IPR052945">
    <property type="entry name" value="Mitotic_Regulator"/>
</dbReference>
<dbReference type="Pfam" id="PF01471">
    <property type="entry name" value="PG_binding_1"/>
    <property type="match status" value="1"/>
</dbReference>
<dbReference type="InterPro" id="IPR036365">
    <property type="entry name" value="PGBD-like_sf"/>
</dbReference>
<dbReference type="Gene3D" id="1.10.101.10">
    <property type="entry name" value="PGBD-like superfamily/PGBD"/>
    <property type="match status" value="1"/>
</dbReference>
<organism evidence="4 5">
    <name type="scientific">Allorhizobium terrae</name>
    <dbReference type="NCBI Taxonomy" id="1848972"/>
    <lineage>
        <taxon>Bacteria</taxon>
        <taxon>Pseudomonadati</taxon>
        <taxon>Pseudomonadota</taxon>
        <taxon>Alphaproteobacteria</taxon>
        <taxon>Hyphomicrobiales</taxon>
        <taxon>Rhizobiaceae</taxon>
        <taxon>Rhizobium/Agrobacterium group</taxon>
        <taxon>Allorhizobium</taxon>
    </lineage>
</organism>
<evidence type="ECO:0000256" key="2">
    <source>
        <dbReference type="SAM" id="MobiDB-lite"/>
    </source>
</evidence>
<dbReference type="SUPFAM" id="SSF81901">
    <property type="entry name" value="HCP-like"/>
    <property type="match status" value="1"/>
</dbReference>
<keyword evidence="5" id="KW-1185">Reference proteome</keyword>
<gene>
    <name evidence="4" type="ORF">E6C51_07640</name>
</gene>
<accession>A0A4S3ZXU3</accession>
<feature type="region of interest" description="Disordered" evidence="2">
    <location>
        <begin position="114"/>
        <end position="140"/>
    </location>
</feature>
<feature type="region of interest" description="Disordered" evidence="2">
    <location>
        <begin position="33"/>
        <end position="81"/>
    </location>
</feature>
<sequence length="1265" mass="134952">MNGQRSLPSRQVGHSSLDALSRTIEGLEARIEGLMGGLPKSPQSRSRATKSAEVAETRMPQARPAERSTVADRPDRPDRIDPLAEIRERQRALEAARPHRADAFRDSSASIKNTPVSVEPARKTRPLPAAHVSKSEPHSEPFAPDFYEALSSLRADIRLDISESLAGEIGALRAEIAEIRKLAEESQNAEALRDDVSRMAESIERIGQAPTTEAQGLRADFEELRSLMDGLVRSDSVRAMEERWTALEARLETIDPERIQQDLLSLAYRLDEIKQQLGSIGDARSVRLLEGKLIAIAKALENIGAHLEPNSEAIVEQFSQLDRRLDEISRAVAATGRSNAPATDPRLVERLEDRINTIARHLEVISEQTADFGRESELAQRIEALSLRIEDLANLETTRRLEERLIELTEMLDRSQSENLQPELTGYLSDISRKIDALDHASLSDHLAEQIALIGRRIDDMELPAPAVDEALLKSLDDRLYSIAARLDETVAAPQVDHAGIAGLEQQIADLSALISASPVADSANSERMEGRMAALEDYLATSDEYIVEAARQAAEAVMDNYARQSPALMAGSAPDQTAETLATLADHLRNLEEISRGGEERSHRTVEALHQTLVQIAEKLDQMDRRATAGANAPFAAAPARDERAEASRQKDASPVQVAHREIEAAFQAPTQNAASVLQVESPHDGGRDDVGVAEARLDATHLDVAPARPSLLAGLGQRLKAKSKKQALSESVSIPPEPASEHVQHGRQVMETSPSIDPADDLLPEEANELLEPGSGKPDVRKILEKVRARQGNGAANSELKSAPAAAAGDERMDFIAAARRAAQAAVNETDRGSRAQKLSMAEEVTNGSTFSRYRRPILMAVGALLLAALALPLVKGLSSNTTTAPTPAPAPAVMNAPASTPSAPASTPSSILASAPEAESAGDSKSLAPTGPANMQASPIDGGQQLSPLSPATTVAPASQAGFAAPVTTPEQTSSKPAFDVPAEITPASLVSAAEAGDAAALFEIGSRYVEARGVPADFSKAAVWFQRAADQGSAPARYRLAGLYEKGTGVPRDVAKAKGLYLLAAAAGNASAMHNLAVMYASGTDGKADMQEAAKWFIKAANLGVTDSQFNLAVLYARGTGVKQDLAESYKWFAIAARDGDKDAGQKRDEVAKAMTPEALENAKAAVQQWQAAPLDNDANTVNIPDAWQGKGLTTGSVDMEKAIRNIQAILNKNGFDAGEPDGKLGARTVSAIKAFQTSVGLEPSGKVSNALVKALLAKNA</sequence>
<dbReference type="InterPro" id="IPR002477">
    <property type="entry name" value="Peptidoglycan-bd-like"/>
</dbReference>
<feature type="coiled-coil region" evidence="1">
    <location>
        <begin position="348"/>
        <end position="418"/>
    </location>
</feature>
<feature type="compositionally biased region" description="Low complexity" evidence="2">
    <location>
        <begin position="899"/>
        <end position="919"/>
    </location>
</feature>
<dbReference type="InterPro" id="IPR011990">
    <property type="entry name" value="TPR-like_helical_dom_sf"/>
</dbReference>
<feature type="coiled-coil region" evidence="1">
    <location>
        <begin position="169"/>
        <end position="202"/>
    </location>
</feature>
<dbReference type="Pfam" id="PF08238">
    <property type="entry name" value="Sel1"/>
    <property type="match status" value="4"/>
</dbReference>
<feature type="domain" description="Peptidoglycan binding-like" evidence="3">
    <location>
        <begin position="1207"/>
        <end position="1260"/>
    </location>
</feature>
<comment type="caution">
    <text evidence="4">The sequence shown here is derived from an EMBL/GenBank/DDBJ whole genome shotgun (WGS) entry which is preliminary data.</text>
</comment>
<evidence type="ECO:0000259" key="3">
    <source>
        <dbReference type="Pfam" id="PF01471"/>
    </source>
</evidence>
<dbReference type="Proteomes" id="UP000310754">
    <property type="component" value="Unassembled WGS sequence"/>
</dbReference>